<evidence type="ECO:0000313" key="2">
    <source>
        <dbReference type="EMBL" id="KAK8969554.1"/>
    </source>
</evidence>
<feature type="compositionally biased region" description="Basic and acidic residues" evidence="1">
    <location>
        <begin position="89"/>
        <end position="102"/>
    </location>
</feature>
<evidence type="ECO:0000313" key="3">
    <source>
        <dbReference type="Proteomes" id="UP001412067"/>
    </source>
</evidence>
<keyword evidence="3" id="KW-1185">Reference proteome</keyword>
<evidence type="ECO:0000256" key="1">
    <source>
        <dbReference type="SAM" id="MobiDB-lite"/>
    </source>
</evidence>
<gene>
    <name evidence="2" type="ORF">KSP40_PGU021345</name>
</gene>
<sequence length="102" mass="11629">MLKSRREDERGRYEGKRTVNGVGQLNIAYIECADAGRSPAQKHYRCFNKLFLHLNSSVTAILPNCFVILNSFNPTASFPQLLLPPPPRKQTDPQHQRPSNEH</sequence>
<reference evidence="2 3" key="1">
    <citation type="journal article" date="2022" name="Nat. Plants">
        <title>Genomes of leafy and leafless Platanthera orchids illuminate the evolution of mycoheterotrophy.</title>
        <authorList>
            <person name="Li M.H."/>
            <person name="Liu K.W."/>
            <person name="Li Z."/>
            <person name="Lu H.C."/>
            <person name="Ye Q.L."/>
            <person name="Zhang D."/>
            <person name="Wang J.Y."/>
            <person name="Li Y.F."/>
            <person name="Zhong Z.M."/>
            <person name="Liu X."/>
            <person name="Yu X."/>
            <person name="Liu D.K."/>
            <person name="Tu X.D."/>
            <person name="Liu B."/>
            <person name="Hao Y."/>
            <person name="Liao X.Y."/>
            <person name="Jiang Y.T."/>
            <person name="Sun W.H."/>
            <person name="Chen J."/>
            <person name="Chen Y.Q."/>
            <person name="Ai Y."/>
            <person name="Zhai J.W."/>
            <person name="Wu S.S."/>
            <person name="Zhou Z."/>
            <person name="Hsiao Y.Y."/>
            <person name="Wu W.L."/>
            <person name="Chen Y.Y."/>
            <person name="Lin Y.F."/>
            <person name="Hsu J.L."/>
            <person name="Li C.Y."/>
            <person name="Wang Z.W."/>
            <person name="Zhao X."/>
            <person name="Zhong W.Y."/>
            <person name="Ma X.K."/>
            <person name="Ma L."/>
            <person name="Huang J."/>
            <person name="Chen G.Z."/>
            <person name="Huang M.Z."/>
            <person name="Huang L."/>
            <person name="Peng D.H."/>
            <person name="Luo Y.B."/>
            <person name="Zou S.Q."/>
            <person name="Chen S.P."/>
            <person name="Lan S."/>
            <person name="Tsai W.C."/>
            <person name="Van de Peer Y."/>
            <person name="Liu Z.J."/>
        </authorList>
    </citation>
    <scope>NUCLEOTIDE SEQUENCE [LARGE SCALE GENOMIC DNA]</scope>
    <source>
        <strain evidence="2">Lor288</strain>
    </source>
</reference>
<organism evidence="2 3">
    <name type="scientific">Platanthera guangdongensis</name>
    <dbReference type="NCBI Taxonomy" id="2320717"/>
    <lineage>
        <taxon>Eukaryota</taxon>
        <taxon>Viridiplantae</taxon>
        <taxon>Streptophyta</taxon>
        <taxon>Embryophyta</taxon>
        <taxon>Tracheophyta</taxon>
        <taxon>Spermatophyta</taxon>
        <taxon>Magnoliopsida</taxon>
        <taxon>Liliopsida</taxon>
        <taxon>Asparagales</taxon>
        <taxon>Orchidaceae</taxon>
        <taxon>Orchidoideae</taxon>
        <taxon>Orchideae</taxon>
        <taxon>Orchidinae</taxon>
        <taxon>Platanthera</taxon>
    </lineage>
</organism>
<protein>
    <submittedName>
        <fullName evidence="2">Uncharacterized protein</fullName>
    </submittedName>
</protein>
<comment type="caution">
    <text evidence="2">The sequence shown here is derived from an EMBL/GenBank/DDBJ whole genome shotgun (WGS) entry which is preliminary data.</text>
</comment>
<proteinExistence type="predicted"/>
<dbReference type="Proteomes" id="UP001412067">
    <property type="component" value="Unassembled WGS sequence"/>
</dbReference>
<name>A0ABR2MZ97_9ASPA</name>
<dbReference type="EMBL" id="JBBWWR010000003">
    <property type="protein sequence ID" value="KAK8969554.1"/>
    <property type="molecule type" value="Genomic_DNA"/>
</dbReference>
<feature type="region of interest" description="Disordered" evidence="1">
    <location>
        <begin position="79"/>
        <end position="102"/>
    </location>
</feature>
<accession>A0ABR2MZ97</accession>